<evidence type="ECO:0000313" key="1">
    <source>
        <dbReference type="EMBL" id="QPI15184.1"/>
    </source>
</evidence>
<dbReference type="EMBL" id="MW006479">
    <property type="protein sequence ID" value="QPI15184.1"/>
    <property type="molecule type" value="Genomic_DNA"/>
</dbReference>
<proteinExistence type="predicted"/>
<organism evidence="1 2">
    <name type="scientific">Salmonella phage GEC_vB_N5</name>
    <dbReference type="NCBI Taxonomy" id="2777378"/>
    <lineage>
        <taxon>Viruses</taxon>
        <taxon>Duplodnaviria</taxon>
        <taxon>Heunggongvirae</taxon>
        <taxon>Uroviricota</taxon>
        <taxon>Caudoviricetes</taxon>
        <taxon>Demerecviridae</taxon>
        <taxon>Markadamsvirinae</taxon>
        <taxon>Tequintavirus</taxon>
        <taxon>Tequintavirus N5</taxon>
    </lineage>
</organism>
<reference evidence="1 2" key="1">
    <citation type="submission" date="2020-09" db="EMBL/GenBank/DDBJ databases">
        <authorList>
            <person name="Makalatia K."/>
            <person name="Wagemans J."/>
        </authorList>
    </citation>
    <scope>NUCLEOTIDE SEQUENCE [LARGE SCALE GENOMIC DNA]</scope>
</reference>
<gene>
    <name evidence="1" type="ORF">GECvBN5_gp168</name>
</gene>
<accession>A0A7S9SSH5</accession>
<name>A0A7S9SSH5_9CAUD</name>
<sequence length="65" mass="6520">MIQESNAAEFCISITALSRLNGTSVAGSASVSISISFSTSPTVKPVQPLIAASTNASINLSSSCT</sequence>
<evidence type="ECO:0000313" key="2">
    <source>
        <dbReference type="Proteomes" id="UP000594606"/>
    </source>
</evidence>
<dbReference type="Proteomes" id="UP000594606">
    <property type="component" value="Segment"/>
</dbReference>
<keyword evidence="2" id="KW-1185">Reference proteome</keyword>
<protein>
    <submittedName>
        <fullName evidence="1">Uncharacterized protein</fullName>
    </submittedName>
</protein>